<feature type="coiled-coil region" evidence="1">
    <location>
        <begin position="99"/>
        <end position="126"/>
    </location>
</feature>
<evidence type="ECO:0000256" key="1">
    <source>
        <dbReference type="SAM" id="Coils"/>
    </source>
</evidence>
<comment type="caution">
    <text evidence="4">The sequence shown here is derived from an EMBL/GenBank/DDBJ whole genome shotgun (WGS) entry which is preliminary data.</text>
</comment>
<proteinExistence type="predicted"/>
<reference evidence="4 5" key="1">
    <citation type="journal article" date="2011" name="Appl. Environ. Microbiol.">
        <title>Methanogenic archaea isolated from Taiwan's Chelungpu fault.</title>
        <authorList>
            <person name="Wu S.Y."/>
            <person name="Lai M.C."/>
        </authorList>
    </citation>
    <scope>NUCLEOTIDE SEQUENCE [LARGE SCALE GENOMIC DNA]</scope>
    <source>
        <strain evidence="4 5">St545Mb</strain>
    </source>
</reference>
<feature type="transmembrane region" description="Helical" evidence="2">
    <location>
        <begin position="6"/>
        <end position="22"/>
    </location>
</feature>
<keyword evidence="2" id="KW-1133">Transmembrane helix</keyword>
<keyword evidence="2" id="KW-0812">Transmembrane</keyword>
<dbReference type="RefSeq" id="WP_256622636.1">
    <property type="nucleotide sequence ID" value="NZ_JTEO01000004.1"/>
</dbReference>
<protein>
    <recommendedName>
        <fullName evidence="3">C2H2-type domain-containing protein</fullName>
    </recommendedName>
</protein>
<evidence type="ECO:0000313" key="5">
    <source>
        <dbReference type="Proteomes" id="UP001206983"/>
    </source>
</evidence>
<evidence type="ECO:0000256" key="2">
    <source>
        <dbReference type="SAM" id="Phobius"/>
    </source>
</evidence>
<keyword evidence="2" id="KW-0472">Membrane</keyword>
<evidence type="ECO:0000313" key="4">
    <source>
        <dbReference type="EMBL" id="MCQ6962793.1"/>
    </source>
</evidence>
<accession>A0AAE3HAZ3</accession>
<dbReference type="InterPro" id="IPR013087">
    <property type="entry name" value="Znf_C2H2_type"/>
</dbReference>
<dbReference type="Proteomes" id="UP001206983">
    <property type="component" value="Unassembled WGS sequence"/>
</dbReference>
<keyword evidence="1" id="KW-0175">Coiled coil</keyword>
<sequence length="203" mass="23069">MDYTWIIIIGAGLLFGLVVRYVKKNPGTTFQLPKNKKAQVIDLEDPDTHKLYGCTQCSWWFPSIDELQDHSMDEHKIVVSVQDAEYKVKLVDEETFQEILLQQAETAQLQADLEEAQAERIQAKLMQDHVVDRAIVIQEGSTPAEICTQIISRLQDADIDKMFNGKIQTTIKGSQIYFQANLILPHSEHNLQAITQFAGAVKR</sequence>
<gene>
    <name evidence="4" type="ORF">PV02_06755</name>
</gene>
<feature type="domain" description="C2H2-type" evidence="3">
    <location>
        <begin position="54"/>
        <end position="75"/>
    </location>
</feature>
<dbReference type="EMBL" id="JTEO01000004">
    <property type="protein sequence ID" value="MCQ6962793.1"/>
    <property type="molecule type" value="Genomic_DNA"/>
</dbReference>
<organism evidence="4 5">
    <name type="scientific">Methanolobus chelungpuianus</name>
    <dbReference type="NCBI Taxonomy" id="502115"/>
    <lineage>
        <taxon>Archaea</taxon>
        <taxon>Methanobacteriati</taxon>
        <taxon>Methanobacteriota</taxon>
        <taxon>Stenosarchaea group</taxon>
        <taxon>Methanomicrobia</taxon>
        <taxon>Methanosarcinales</taxon>
        <taxon>Methanosarcinaceae</taxon>
        <taxon>Methanolobus</taxon>
    </lineage>
</organism>
<evidence type="ECO:0000259" key="3">
    <source>
        <dbReference type="PROSITE" id="PS00028"/>
    </source>
</evidence>
<name>A0AAE3HAZ3_9EURY</name>
<keyword evidence="5" id="KW-1185">Reference proteome</keyword>
<dbReference type="PROSITE" id="PS00028">
    <property type="entry name" value="ZINC_FINGER_C2H2_1"/>
    <property type="match status" value="1"/>
</dbReference>
<dbReference type="AlphaFoldDB" id="A0AAE3HAZ3"/>